<dbReference type="InterPro" id="IPR019734">
    <property type="entry name" value="TPR_rpt"/>
</dbReference>
<evidence type="ECO:0000259" key="2">
    <source>
        <dbReference type="Pfam" id="PF14020"/>
    </source>
</evidence>
<dbReference type="InterPro" id="IPR011990">
    <property type="entry name" value="TPR-like_helical_dom_sf"/>
</dbReference>
<dbReference type="SUPFAM" id="SSF48452">
    <property type="entry name" value="TPR-like"/>
    <property type="match status" value="1"/>
</dbReference>
<dbReference type="RefSeq" id="WP_350342646.1">
    <property type="nucleotide sequence ID" value="NZ_CP158367.1"/>
</dbReference>
<feature type="transmembrane region" description="Helical" evidence="1">
    <location>
        <begin position="95"/>
        <end position="120"/>
    </location>
</feature>
<reference evidence="3" key="2">
    <citation type="submission" date="2024-06" db="EMBL/GenBank/DDBJ databases">
        <authorList>
            <person name="Petrova K.O."/>
            <person name="Toshchakov S.V."/>
            <person name="Boltjanskaja Y.V."/>
            <person name="Kevbrin V."/>
        </authorList>
    </citation>
    <scope>NUCLEOTIDE SEQUENCE</scope>
    <source>
        <strain evidence="3">Z-910T</strain>
    </source>
</reference>
<keyword evidence="1" id="KW-1133">Transmembrane helix</keyword>
<accession>A0AAU7VIK5</accession>
<proteinExistence type="predicted"/>
<dbReference type="AlphaFoldDB" id="A0AAU7VIK5"/>
<keyword evidence="1" id="KW-0472">Membrane</keyword>
<protein>
    <submittedName>
        <fullName evidence="3">DUF4236 domain-containing protein</fullName>
    </submittedName>
</protein>
<dbReference type="Pfam" id="PF13432">
    <property type="entry name" value="TPR_16"/>
    <property type="match status" value="1"/>
</dbReference>
<keyword evidence="1" id="KW-0812">Transmembrane</keyword>
<dbReference type="EMBL" id="CP158367">
    <property type="protein sequence ID" value="XBX73884.1"/>
    <property type="molecule type" value="Genomic_DNA"/>
</dbReference>
<sequence length="318" mass="36508">MGFRFRKSIKLSKGVRLNLSKKGVGVSTGIKGARVGVGPRGVRQTVSIPGTGMSFVKENRLSSTKANYDAPNSGQNTFTDSTTLPHKKVKYPKKIWFFIILGLLTIPIFIGMPILIYGLYNINRYKQKDEVKAISLFNDAIKKLANDEHSLAIDLLSKAYRYNPDDEDIMYYLMMYSYEYLNDYENSLKLSQKLLVLNEDNVFYKYCLASSYYKLKKYNKAIKLLQELQSNKELQEEVIILLGKSFFKLGKYNLALEVLNRGPVRRRNPDPSMMEARYYLGLTCLKLGNNSRAKTHLSAVYSNDINYKNIQSYKHLIT</sequence>
<dbReference type="SMART" id="SM00028">
    <property type="entry name" value="TPR"/>
    <property type="match status" value="5"/>
</dbReference>
<feature type="domain" description="DUF4236" evidence="2">
    <location>
        <begin position="3"/>
        <end position="55"/>
    </location>
</feature>
<dbReference type="Pfam" id="PF13174">
    <property type="entry name" value="TPR_6"/>
    <property type="match status" value="1"/>
</dbReference>
<dbReference type="PANTHER" id="PTHR12558:SF13">
    <property type="entry name" value="CELL DIVISION CYCLE PROTEIN 27 HOMOLOG"/>
    <property type="match status" value="1"/>
</dbReference>
<organism evidence="3">
    <name type="scientific">Proteinivorax tanatarense</name>
    <dbReference type="NCBI Taxonomy" id="1260629"/>
    <lineage>
        <taxon>Bacteria</taxon>
        <taxon>Bacillati</taxon>
        <taxon>Bacillota</taxon>
        <taxon>Clostridia</taxon>
        <taxon>Eubacteriales</taxon>
        <taxon>Proteinivoracaceae</taxon>
        <taxon>Proteinivorax</taxon>
    </lineage>
</organism>
<dbReference type="InterPro" id="IPR025330">
    <property type="entry name" value="DUF4236"/>
</dbReference>
<dbReference type="Gene3D" id="1.25.40.10">
    <property type="entry name" value="Tetratricopeptide repeat domain"/>
    <property type="match status" value="2"/>
</dbReference>
<evidence type="ECO:0000256" key="1">
    <source>
        <dbReference type="SAM" id="Phobius"/>
    </source>
</evidence>
<dbReference type="Pfam" id="PF14020">
    <property type="entry name" value="DUF4236"/>
    <property type="match status" value="1"/>
</dbReference>
<name>A0AAU7VIK5_9FIRM</name>
<reference evidence="3" key="1">
    <citation type="journal article" date="2013" name="Extremophiles">
        <title>Proteinivorax tanatarense gen. nov., sp. nov., an anaerobic, haloalkaliphilic, proteolytic bacterium isolated from a decaying algal bloom, and proposal of Proteinivoraceae fam. nov.</title>
        <authorList>
            <person name="Kevbrin V."/>
            <person name="Boltyanskaya Y."/>
            <person name="Zhilina T."/>
            <person name="Kolganova T."/>
            <person name="Lavrentjeva E."/>
            <person name="Kuznetsov B."/>
        </authorList>
    </citation>
    <scope>NUCLEOTIDE SEQUENCE</scope>
    <source>
        <strain evidence="3">Z-910T</strain>
    </source>
</reference>
<evidence type="ECO:0000313" key="3">
    <source>
        <dbReference type="EMBL" id="XBX73884.1"/>
    </source>
</evidence>
<gene>
    <name evidence="3" type="ORF">PRVXT_001897</name>
</gene>
<dbReference type="PANTHER" id="PTHR12558">
    <property type="entry name" value="CELL DIVISION CYCLE 16,23,27"/>
    <property type="match status" value="1"/>
</dbReference>